<dbReference type="RefSeq" id="WP_114843311.1">
    <property type="nucleotide sequence ID" value="NZ_CP031220.1"/>
</dbReference>
<comment type="caution">
    <text evidence="1">The sequence shown here is derived from an EMBL/GenBank/DDBJ whole genome shotgun (WGS) entry which is preliminary data.</text>
</comment>
<accession>A0AAX2AJX5</accession>
<protein>
    <recommendedName>
        <fullName evidence="3">Lipoprotein</fullName>
    </recommendedName>
</protein>
<reference evidence="1 2" key="1">
    <citation type="submission" date="2017-09" db="EMBL/GenBank/DDBJ databases">
        <title>Genomics of the genus Arcobacter.</title>
        <authorList>
            <person name="Perez-Cataluna A."/>
            <person name="Figueras M.J."/>
            <person name="Salas-Masso N."/>
        </authorList>
    </citation>
    <scope>NUCLEOTIDE SEQUENCE [LARGE SCALE GENOMIC DNA]</scope>
    <source>
        <strain evidence="1 2">CECT 7386</strain>
    </source>
</reference>
<name>A0AAX2AJX5_9BACT</name>
<dbReference type="AlphaFoldDB" id="A0AAX2AJX5"/>
<keyword evidence="2" id="KW-1185">Reference proteome</keyword>
<dbReference type="KEGG" id="amyt:AMYT_a0105"/>
<evidence type="ECO:0000313" key="2">
    <source>
        <dbReference type="Proteomes" id="UP000290092"/>
    </source>
</evidence>
<organism evidence="1 2">
    <name type="scientific">Malaciobacter mytili LMG 24559</name>
    <dbReference type="NCBI Taxonomy" id="1032238"/>
    <lineage>
        <taxon>Bacteria</taxon>
        <taxon>Pseudomonadati</taxon>
        <taxon>Campylobacterota</taxon>
        <taxon>Epsilonproteobacteria</taxon>
        <taxon>Campylobacterales</taxon>
        <taxon>Arcobacteraceae</taxon>
        <taxon>Malaciobacter</taxon>
    </lineage>
</organism>
<dbReference type="EMBL" id="NXID01000008">
    <property type="protein sequence ID" value="RXK16470.1"/>
    <property type="molecule type" value="Genomic_DNA"/>
</dbReference>
<gene>
    <name evidence="1" type="ORF">CP985_03400</name>
</gene>
<proteinExistence type="predicted"/>
<evidence type="ECO:0000313" key="1">
    <source>
        <dbReference type="EMBL" id="RXK16470.1"/>
    </source>
</evidence>
<dbReference type="Proteomes" id="UP000290092">
    <property type="component" value="Unassembled WGS sequence"/>
</dbReference>
<evidence type="ECO:0008006" key="3">
    <source>
        <dbReference type="Google" id="ProtNLM"/>
    </source>
</evidence>
<dbReference type="PROSITE" id="PS51257">
    <property type="entry name" value="PROKAR_LIPOPROTEIN"/>
    <property type="match status" value="1"/>
</dbReference>
<sequence length="64" mass="7394">MKFFTVGLFLIFSITGCNYQQQFIDIKTKEAVAKLIVDTKKEKSFLVDKKVIEYSGVKLNENDK</sequence>